<evidence type="ECO:0000256" key="1">
    <source>
        <dbReference type="SAM" id="SignalP"/>
    </source>
</evidence>
<feature type="chain" id="PRO_5007299747" description="O-acyltransferase WSD1 C-terminal domain-containing protein" evidence="1">
    <location>
        <begin position="20"/>
        <end position="492"/>
    </location>
</feature>
<dbReference type="GO" id="GO:0005886">
    <property type="term" value="C:plasma membrane"/>
    <property type="evidence" value="ECO:0000318"/>
    <property type="project" value="GO_Central"/>
</dbReference>
<dbReference type="OMA" id="NGPVTGM"/>
<accession>A0A139WD73</accession>
<protein>
    <recommendedName>
        <fullName evidence="2">O-acyltransferase WSD1 C-terminal domain-containing protein</fullName>
    </recommendedName>
</protein>
<feature type="signal peptide" evidence="1">
    <location>
        <begin position="1"/>
        <end position="19"/>
    </location>
</feature>
<dbReference type="GO" id="GO:0019432">
    <property type="term" value="P:triglyceride biosynthetic process"/>
    <property type="evidence" value="ECO:0000318"/>
    <property type="project" value="GO_Central"/>
</dbReference>
<dbReference type="Proteomes" id="UP000007266">
    <property type="component" value="Linkage group 8"/>
</dbReference>
<proteinExistence type="predicted"/>
<evidence type="ECO:0000313" key="3">
    <source>
        <dbReference type="EMBL" id="KYB25893.1"/>
    </source>
</evidence>
<reference evidence="3 4" key="1">
    <citation type="journal article" date="2008" name="Nature">
        <title>The genome of the model beetle and pest Tribolium castaneum.</title>
        <authorList>
            <consortium name="Tribolium Genome Sequencing Consortium"/>
            <person name="Richards S."/>
            <person name="Gibbs R.A."/>
            <person name="Weinstock G.M."/>
            <person name="Brown S.J."/>
            <person name="Denell R."/>
            <person name="Beeman R.W."/>
            <person name="Gibbs R."/>
            <person name="Beeman R.W."/>
            <person name="Brown S.J."/>
            <person name="Bucher G."/>
            <person name="Friedrich M."/>
            <person name="Grimmelikhuijzen C.J."/>
            <person name="Klingler M."/>
            <person name="Lorenzen M."/>
            <person name="Richards S."/>
            <person name="Roth S."/>
            <person name="Schroder R."/>
            <person name="Tautz D."/>
            <person name="Zdobnov E.M."/>
            <person name="Muzny D."/>
            <person name="Gibbs R.A."/>
            <person name="Weinstock G.M."/>
            <person name="Attaway T."/>
            <person name="Bell S."/>
            <person name="Buhay C.J."/>
            <person name="Chandrabose M.N."/>
            <person name="Chavez D."/>
            <person name="Clerk-Blankenburg K.P."/>
            <person name="Cree A."/>
            <person name="Dao M."/>
            <person name="Davis C."/>
            <person name="Chacko J."/>
            <person name="Dinh H."/>
            <person name="Dugan-Rocha S."/>
            <person name="Fowler G."/>
            <person name="Garner T.T."/>
            <person name="Garnes J."/>
            <person name="Gnirke A."/>
            <person name="Hawes A."/>
            <person name="Hernandez J."/>
            <person name="Hines S."/>
            <person name="Holder M."/>
            <person name="Hume J."/>
            <person name="Jhangiani S.N."/>
            <person name="Joshi V."/>
            <person name="Khan Z.M."/>
            <person name="Jackson L."/>
            <person name="Kovar C."/>
            <person name="Kowis A."/>
            <person name="Lee S."/>
            <person name="Lewis L.R."/>
            <person name="Margolis J."/>
            <person name="Morgan M."/>
            <person name="Nazareth L.V."/>
            <person name="Nguyen N."/>
            <person name="Okwuonu G."/>
            <person name="Parker D."/>
            <person name="Richards S."/>
            <person name="Ruiz S.J."/>
            <person name="Santibanez J."/>
            <person name="Savard J."/>
            <person name="Scherer S.E."/>
            <person name="Schneider B."/>
            <person name="Sodergren E."/>
            <person name="Tautz D."/>
            <person name="Vattahil S."/>
            <person name="Villasana D."/>
            <person name="White C.S."/>
            <person name="Wright R."/>
            <person name="Park Y."/>
            <person name="Beeman R.W."/>
            <person name="Lord J."/>
            <person name="Oppert B."/>
            <person name="Lorenzen M."/>
            <person name="Brown S."/>
            <person name="Wang L."/>
            <person name="Savard J."/>
            <person name="Tautz D."/>
            <person name="Richards S."/>
            <person name="Weinstock G."/>
            <person name="Gibbs R.A."/>
            <person name="Liu Y."/>
            <person name="Worley K."/>
            <person name="Weinstock G."/>
            <person name="Elsik C.G."/>
            <person name="Reese J.T."/>
            <person name="Elhaik E."/>
            <person name="Landan G."/>
            <person name="Graur D."/>
            <person name="Arensburger P."/>
            <person name="Atkinson P."/>
            <person name="Beeman R.W."/>
            <person name="Beidler J."/>
            <person name="Brown S.J."/>
            <person name="Demuth J.P."/>
            <person name="Drury D.W."/>
            <person name="Du Y.Z."/>
            <person name="Fujiwara H."/>
            <person name="Lorenzen M."/>
            <person name="Maselli V."/>
            <person name="Osanai M."/>
            <person name="Park Y."/>
            <person name="Robertson H.M."/>
            <person name="Tu Z."/>
            <person name="Wang J.J."/>
            <person name="Wang S."/>
            <person name="Richards S."/>
            <person name="Song H."/>
            <person name="Zhang L."/>
            <person name="Sodergren E."/>
            <person name="Werner D."/>
            <person name="Stanke M."/>
            <person name="Morgenstern B."/>
            <person name="Solovyev V."/>
            <person name="Kosarev P."/>
            <person name="Brown G."/>
            <person name="Chen H.C."/>
            <person name="Ermolaeva O."/>
            <person name="Hlavina W."/>
            <person name="Kapustin Y."/>
            <person name="Kiryutin B."/>
            <person name="Kitts P."/>
            <person name="Maglott D."/>
            <person name="Pruitt K."/>
            <person name="Sapojnikov V."/>
            <person name="Souvorov A."/>
            <person name="Mackey A.J."/>
            <person name="Waterhouse R.M."/>
            <person name="Wyder S."/>
            <person name="Zdobnov E.M."/>
            <person name="Zdobnov E.M."/>
            <person name="Wyder S."/>
            <person name="Kriventseva E.V."/>
            <person name="Kadowaki T."/>
            <person name="Bork P."/>
            <person name="Aranda M."/>
            <person name="Bao R."/>
            <person name="Beermann A."/>
            <person name="Berns N."/>
            <person name="Bolognesi R."/>
            <person name="Bonneton F."/>
            <person name="Bopp D."/>
            <person name="Brown S.J."/>
            <person name="Bucher G."/>
            <person name="Butts T."/>
            <person name="Chaumot A."/>
            <person name="Denell R.E."/>
            <person name="Ferrier D.E."/>
            <person name="Friedrich M."/>
            <person name="Gordon C.M."/>
            <person name="Jindra M."/>
            <person name="Klingler M."/>
            <person name="Lan Q."/>
            <person name="Lattorff H.M."/>
            <person name="Laudet V."/>
            <person name="von Levetsow C."/>
            <person name="Liu Z."/>
            <person name="Lutz R."/>
            <person name="Lynch J.A."/>
            <person name="da Fonseca R.N."/>
            <person name="Posnien N."/>
            <person name="Reuter R."/>
            <person name="Roth S."/>
            <person name="Savard J."/>
            <person name="Schinko J.B."/>
            <person name="Schmitt C."/>
            <person name="Schoppmeier M."/>
            <person name="Schroder R."/>
            <person name="Shippy T.D."/>
            <person name="Simonnet F."/>
            <person name="Marques-Souza H."/>
            <person name="Tautz D."/>
            <person name="Tomoyasu Y."/>
            <person name="Trauner J."/>
            <person name="Van der Zee M."/>
            <person name="Vervoort M."/>
            <person name="Wittkopp N."/>
            <person name="Wimmer E.A."/>
            <person name="Yang X."/>
            <person name="Jones A.K."/>
            <person name="Sattelle D.B."/>
            <person name="Ebert P.R."/>
            <person name="Nelson D."/>
            <person name="Scott J.G."/>
            <person name="Beeman R.W."/>
            <person name="Muthukrishnan S."/>
            <person name="Kramer K.J."/>
            <person name="Arakane Y."/>
            <person name="Beeman R.W."/>
            <person name="Zhu Q."/>
            <person name="Hogenkamp D."/>
            <person name="Dixit R."/>
            <person name="Oppert B."/>
            <person name="Jiang H."/>
            <person name="Zou Z."/>
            <person name="Marshall J."/>
            <person name="Elpidina E."/>
            <person name="Vinokurov K."/>
            <person name="Oppert C."/>
            <person name="Zou Z."/>
            <person name="Evans J."/>
            <person name="Lu Z."/>
            <person name="Zhao P."/>
            <person name="Sumathipala N."/>
            <person name="Altincicek B."/>
            <person name="Vilcinskas A."/>
            <person name="Williams M."/>
            <person name="Hultmark D."/>
            <person name="Hetru C."/>
            <person name="Jiang H."/>
            <person name="Grimmelikhuijzen C.J."/>
            <person name="Hauser F."/>
            <person name="Cazzamali G."/>
            <person name="Williamson M."/>
            <person name="Park Y."/>
            <person name="Li B."/>
            <person name="Tanaka Y."/>
            <person name="Predel R."/>
            <person name="Neupert S."/>
            <person name="Schachtner J."/>
            <person name="Verleyen P."/>
            <person name="Raible F."/>
            <person name="Bork P."/>
            <person name="Friedrich M."/>
            <person name="Walden K.K."/>
            <person name="Robertson H.M."/>
            <person name="Angeli S."/>
            <person name="Foret S."/>
            <person name="Bucher G."/>
            <person name="Schuetz S."/>
            <person name="Maleszka R."/>
            <person name="Wimmer E.A."/>
            <person name="Beeman R.W."/>
            <person name="Lorenzen M."/>
            <person name="Tomoyasu Y."/>
            <person name="Miller S.C."/>
            <person name="Grossmann D."/>
            <person name="Bucher G."/>
        </authorList>
    </citation>
    <scope>NUCLEOTIDE SEQUENCE [LARGE SCALE GENOMIC DNA]</scope>
    <source>
        <strain evidence="3 4">Georgia GA2</strain>
    </source>
</reference>
<dbReference type="PANTHER" id="PTHR31650:SF1">
    <property type="entry name" value="WAX ESTER SYNTHASE_DIACYLGLYCEROL ACYLTRANSFERASE 4-RELATED"/>
    <property type="match status" value="1"/>
</dbReference>
<evidence type="ECO:0000259" key="2">
    <source>
        <dbReference type="Pfam" id="PF06974"/>
    </source>
</evidence>
<name>A0A139WD73_TRICA</name>
<keyword evidence="4" id="KW-1185">Reference proteome</keyword>
<dbReference type="Pfam" id="PF06974">
    <property type="entry name" value="WS_DGAT_C"/>
    <property type="match status" value="1"/>
</dbReference>
<dbReference type="InterPro" id="IPR009721">
    <property type="entry name" value="O-acyltransferase_WSD1_C"/>
</dbReference>
<dbReference type="STRING" id="7070.A0A139WD73"/>
<dbReference type="GO" id="GO:0008374">
    <property type="term" value="F:O-acyltransferase activity"/>
    <property type="evidence" value="ECO:0000318"/>
    <property type="project" value="GO_Central"/>
</dbReference>
<dbReference type="InParanoid" id="A0A139WD73"/>
<evidence type="ECO:0000313" key="4">
    <source>
        <dbReference type="Proteomes" id="UP000007266"/>
    </source>
</evidence>
<keyword evidence="1" id="KW-0732">Signal</keyword>
<reference evidence="3 4" key="2">
    <citation type="journal article" date="2010" name="Nucleic Acids Res.">
        <title>BeetleBase in 2010: revisions to provide comprehensive genomic information for Tribolium castaneum.</title>
        <authorList>
            <person name="Kim H.S."/>
            <person name="Murphy T."/>
            <person name="Xia J."/>
            <person name="Caragea D."/>
            <person name="Park Y."/>
            <person name="Beeman R.W."/>
            <person name="Lorenzen M.D."/>
            <person name="Butcher S."/>
            <person name="Manak J.R."/>
            <person name="Brown S.J."/>
        </authorList>
    </citation>
    <scope>GENOME REANNOTATION</scope>
    <source>
        <strain evidence="3 4">Georgia GA2</strain>
    </source>
</reference>
<feature type="domain" description="O-acyltransferase WSD1 C-terminal" evidence="2">
    <location>
        <begin position="343"/>
        <end position="461"/>
    </location>
</feature>
<dbReference type="InterPro" id="IPR045034">
    <property type="entry name" value="O-acyltransferase_WSD1-like"/>
</dbReference>
<dbReference type="EMBL" id="KQ971361">
    <property type="protein sequence ID" value="KYB25893.1"/>
    <property type="molecule type" value="Genomic_DNA"/>
</dbReference>
<sequence>MVSCVFLLVLVLSVANVLSRHHVDLTHKFLLPSRFKRATPTDGWYFNERRDSNGRLLSKDYGLKHNSDNFDAHAEVREESTKDSNQFIETLRIRIDERLLKKESRLTSTREKFGGYCFLIKNQYSLENAFKVINTTTTFDQSYLEKFVQECLSKEMPKHDTGLWEVLVFDKRAQWLETNKKQYIFVFRCHHGLGDGFALLDLLIHQFSDEKIQPETHRTQWEKSGTTTSWFTLLKYALYGPAQVAVEKFSRPPDANFLHRNNLCGEKIIAWAVEEKPHLVPLVKLMKNQLPETRFSDVVLCAISKSLNDFYSKKSQMVPKHITCVIPVLLKARSNGNIFNLTNRYSVGELTLPVLTDNVLEEVRKYTRILKNSPDIFVYHWLLNIVAFVLPELALKRIFYSGHSTAVISILPGFNKISCLDGDTIRDVIYWIPNRGSTGVGISVLTYENRLQIGIVVDKELPLNQSDAQMIVDGVFTSIIDLYSSNFGTFCK</sequence>
<organism evidence="3 4">
    <name type="scientific">Tribolium castaneum</name>
    <name type="common">Red flour beetle</name>
    <dbReference type="NCBI Taxonomy" id="7070"/>
    <lineage>
        <taxon>Eukaryota</taxon>
        <taxon>Metazoa</taxon>
        <taxon>Ecdysozoa</taxon>
        <taxon>Arthropoda</taxon>
        <taxon>Hexapoda</taxon>
        <taxon>Insecta</taxon>
        <taxon>Pterygota</taxon>
        <taxon>Neoptera</taxon>
        <taxon>Endopterygota</taxon>
        <taxon>Coleoptera</taxon>
        <taxon>Polyphaga</taxon>
        <taxon>Cucujiformia</taxon>
        <taxon>Tenebrionidae</taxon>
        <taxon>Tenebrionidae incertae sedis</taxon>
        <taxon>Tribolium</taxon>
    </lineage>
</organism>
<dbReference type="PANTHER" id="PTHR31650">
    <property type="entry name" value="O-ACYLTRANSFERASE (WSD1-LIKE) FAMILY PROTEIN"/>
    <property type="match status" value="1"/>
</dbReference>
<dbReference type="AlphaFoldDB" id="A0A139WD73"/>
<gene>
    <name evidence="3" type="primary">AUGUSTUS-3.0.2_34843</name>
    <name evidence="3" type="ORF">TcasGA2_TC034843</name>
</gene>